<dbReference type="Proteomes" id="UP000030826">
    <property type="component" value="Unassembled WGS sequence"/>
</dbReference>
<dbReference type="OrthoDB" id="9804789at2"/>
<dbReference type="PANTHER" id="PTHR43467:SF2">
    <property type="entry name" value="COBALT-PRECORRIN-2 C(20)-METHYLTRANSFERASE"/>
    <property type="match status" value="1"/>
</dbReference>
<evidence type="ECO:0000256" key="7">
    <source>
        <dbReference type="PIRNR" id="PIRNR036427"/>
    </source>
</evidence>
<feature type="domain" description="Tetrapyrrole methylase" evidence="9">
    <location>
        <begin position="4"/>
        <end position="208"/>
    </location>
</feature>
<protein>
    <submittedName>
        <fullName evidence="10">Precorrin-2 C20-methyltransferase</fullName>
    </submittedName>
</protein>
<evidence type="ECO:0000259" key="9">
    <source>
        <dbReference type="Pfam" id="PF00590"/>
    </source>
</evidence>
<gene>
    <name evidence="10" type="ORF">LA66_18430</name>
</gene>
<evidence type="ECO:0000256" key="3">
    <source>
        <dbReference type="ARBA" id="ARBA00022573"/>
    </source>
</evidence>
<dbReference type="GO" id="GO:0009236">
    <property type="term" value="P:cobalamin biosynthetic process"/>
    <property type="evidence" value="ECO:0007669"/>
    <property type="project" value="UniProtKB-UniRule"/>
</dbReference>
<evidence type="ECO:0000256" key="6">
    <source>
        <dbReference type="ARBA" id="ARBA00022691"/>
    </source>
</evidence>
<evidence type="ECO:0000256" key="2">
    <source>
        <dbReference type="ARBA" id="ARBA00005879"/>
    </source>
</evidence>
<evidence type="ECO:0000256" key="8">
    <source>
        <dbReference type="RuleBase" id="RU003960"/>
    </source>
</evidence>
<dbReference type="NCBIfam" id="TIGR01467">
    <property type="entry name" value="cobI_cbiL"/>
    <property type="match status" value="1"/>
</dbReference>
<proteinExistence type="inferred from homology"/>
<dbReference type="InterPro" id="IPR012382">
    <property type="entry name" value="CobI/CbiL"/>
</dbReference>
<dbReference type="PROSITE" id="PS00840">
    <property type="entry name" value="SUMT_2"/>
    <property type="match status" value="1"/>
</dbReference>
<dbReference type="UniPathway" id="UPA00148"/>
<dbReference type="InterPro" id="IPR014777">
    <property type="entry name" value="4pyrrole_Mease_sub1"/>
</dbReference>
<dbReference type="PIRSF" id="PIRSF036427">
    <property type="entry name" value="Precrrn-2_mtase"/>
    <property type="match status" value="1"/>
</dbReference>
<keyword evidence="3" id="KW-0169">Cobalamin biosynthesis</keyword>
<dbReference type="STRING" id="370622.LA66_18430"/>
<dbReference type="PANTHER" id="PTHR43467">
    <property type="entry name" value="COBALT-PRECORRIN-2 C(20)-METHYLTRANSFERASE"/>
    <property type="match status" value="1"/>
</dbReference>
<organism evidence="10 11">
    <name type="scientific">Aureimonas altamirensis</name>
    <dbReference type="NCBI Taxonomy" id="370622"/>
    <lineage>
        <taxon>Bacteria</taxon>
        <taxon>Pseudomonadati</taxon>
        <taxon>Pseudomonadota</taxon>
        <taxon>Alphaproteobacteria</taxon>
        <taxon>Hyphomicrobiales</taxon>
        <taxon>Aurantimonadaceae</taxon>
        <taxon>Aureimonas</taxon>
    </lineage>
</organism>
<comment type="similarity">
    <text evidence="2 7 8">Belongs to the precorrin methyltransferase family.</text>
</comment>
<comment type="pathway">
    <text evidence="1">Cofactor biosynthesis; adenosylcobalamin biosynthesis.</text>
</comment>
<evidence type="ECO:0000256" key="1">
    <source>
        <dbReference type="ARBA" id="ARBA00004953"/>
    </source>
</evidence>
<dbReference type="PROSITE" id="PS00839">
    <property type="entry name" value="SUMT_1"/>
    <property type="match status" value="1"/>
</dbReference>
<dbReference type="InterPro" id="IPR000878">
    <property type="entry name" value="4pyrrol_Mease"/>
</dbReference>
<dbReference type="InterPro" id="IPR003043">
    <property type="entry name" value="Uropor_MeTrfase_CS"/>
</dbReference>
<dbReference type="Pfam" id="PF00590">
    <property type="entry name" value="TP_methylase"/>
    <property type="match status" value="1"/>
</dbReference>
<name>A0A0B1Q1N0_9HYPH</name>
<keyword evidence="6" id="KW-0949">S-adenosyl-L-methionine</keyword>
<dbReference type="InterPro" id="IPR014776">
    <property type="entry name" value="4pyrrole_Mease_sub2"/>
</dbReference>
<accession>A0A0B1Q1N0</accession>
<evidence type="ECO:0000256" key="5">
    <source>
        <dbReference type="ARBA" id="ARBA00022679"/>
    </source>
</evidence>
<dbReference type="EMBL" id="JRFJ01000006">
    <property type="protein sequence ID" value="KHJ53376.1"/>
    <property type="molecule type" value="Genomic_DNA"/>
</dbReference>
<keyword evidence="4 8" id="KW-0489">Methyltransferase</keyword>
<dbReference type="GO" id="GO:0032259">
    <property type="term" value="P:methylation"/>
    <property type="evidence" value="ECO:0007669"/>
    <property type="project" value="UniProtKB-KW"/>
</dbReference>
<dbReference type="CDD" id="cd11645">
    <property type="entry name" value="Precorrin_2_C20_MT"/>
    <property type="match status" value="1"/>
</dbReference>
<dbReference type="InterPro" id="IPR006364">
    <property type="entry name" value="CobI/CbiL/CobIJ_dom"/>
</dbReference>
<comment type="caution">
    <text evidence="10">The sequence shown here is derived from an EMBL/GenBank/DDBJ whole genome shotgun (WGS) entry which is preliminary data.</text>
</comment>
<dbReference type="Gene3D" id="3.40.1010.10">
    <property type="entry name" value="Cobalt-precorrin-4 Transmethylase, Domain 1"/>
    <property type="match status" value="1"/>
</dbReference>
<evidence type="ECO:0000313" key="10">
    <source>
        <dbReference type="EMBL" id="KHJ53376.1"/>
    </source>
</evidence>
<dbReference type="InterPro" id="IPR035996">
    <property type="entry name" value="4pyrrol_Methylase_sf"/>
</dbReference>
<dbReference type="AlphaFoldDB" id="A0A0B1Q1N0"/>
<evidence type="ECO:0000313" key="11">
    <source>
        <dbReference type="Proteomes" id="UP000030826"/>
    </source>
</evidence>
<dbReference type="Gene3D" id="3.30.950.10">
    <property type="entry name" value="Methyltransferase, Cobalt-precorrin-4 Transmethylase, Domain 2"/>
    <property type="match status" value="1"/>
</dbReference>
<dbReference type="RefSeq" id="WP_039195497.1">
    <property type="nucleotide sequence ID" value="NZ_JRFJ01000006.1"/>
</dbReference>
<evidence type="ECO:0000256" key="4">
    <source>
        <dbReference type="ARBA" id="ARBA00022603"/>
    </source>
</evidence>
<keyword evidence="5 8" id="KW-0808">Transferase</keyword>
<dbReference type="SUPFAM" id="SSF53790">
    <property type="entry name" value="Tetrapyrrole methylase"/>
    <property type="match status" value="1"/>
</dbReference>
<reference evidence="10 11" key="1">
    <citation type="submission" date="2014-09" db="EMBL/GenBank/DDBJ databases">
        <title>Isolation and characterization of Aurantimonas altamirensis ON-56566 from clinical sample following a dog bite.</title>
        <authorList>
            <person name="Eshaghi A."/>
            <person name="Li A."/>
            <person name="Shahinas D."/>
            <person name="Bahn P."/>
            <person name="Kus J.V."/>
            <person name="Patel S.N."/>
        </authorList>
    </citation>
    <scope>NUCLEOTIDE SEQUENCE [LARGE SCALE GENOMIC DNA]</scope>
    <source>
        <strain evidence="10 11">ON-56566</strain>
    </source>
</reference>
<sequence>MSGTLYGIGLGPGDPELLTLKAVRVLSSVPAIAYPVPDSGHSMARAIAAPHLRPGLAEIAFGLCMRIDSAPGQAAYDEAADAIAAYLDGGRDVALLCEGDPFFYGSFLYLFERLAGRFRVDIVPGISSPMAAAAAMRTPLARRNETLAVIPAPLSDAQIAARLAVADAFCIIKLGRHLARIRALLDRTGLADGSCYLAHVSTPQETIMPLRNAPATAPYFSMIVGHREGVA</sequence>
<dbReference type="GO" id="GO:0030788">
    <property type="term" value="F:precorrin-2 C20-methyltransferase activity"/>
    <property type="evidence" value="ECO:0007669"/>
    <property type="project" value="InterPro"/>
</dbReference>